<organism evidence="2 3">
    <name type="scientific">Parnassius mnemosyne</name>
    <name type="common">clouded apollo</name>
    <dbReference type="NCBI Taxonomy" id="213953"/>
    <lineage>
        <taxon>Eukaryota</taxon>
        <taxon>Metazoa</taxon>
        <taxon>Ecdysozoa</taxon>
        <taxon>Arthropoda</taxon>
        <taxon>Hexapoda</taxon>
        <taxon>Insecta</taxon>
        <taxon>Pterygota</taxon>
        <taxon>Neoptera</taxon>
        <taxon>Endopterygota</taxon>
        <taxon>Lepidoptera</taxon>
        <taxon>Glossata</taxon>
        <taxon>Ditrysia</taxon>
        <taxon>Papilionoidea</taxon>
        <taxon>Papilionidae</taxon>
        <taxon>Parnassiinae</taxon>
        <taxon>Parnassini</taxon>
        <taxon>Parnassius</taxon>
        <taxon>Driopa</taxon>
    </lineage>
</organism>
<proteinExistence type="predicted"/>
<reference evidence="2 3" key="1">
    <citation type="submission" date="2023-11" db="EMBL/GenBank/DDBJ databases">
        <authorList>
            <person name="Hedman E."/>
            <person name="Englund M."/>
            <person name="Stromberg M."/>
            <person name="Nyberg Akerstrom W."/>
            <person name="Nylinder S."/>
            <person name="Jareborg N."/>
            <person name="Kallberg Y."/>
            <person name="Kronander E."/>
        </authorList>
    </citation>
    <scope>NUCLEOTIDE SEQUENCE [LARGE SCALE GENOMIC DNA]</scope>
</reference>
<dbReference type="InterPro" id="IPR050863">
    <property type="entry name" value="CenT-Element_Derived"/>
</dbReference>
<evidence type="ECO:0000313" key="2">
    <source>
        <dbReference type="EMBL" id="CAK1604307.1"/>
    </source>
</evidence>
<gene>
    <name evidence="2" type="ORF">PARMNEM_LOCUS22540</name>
</gene>
<dbReference type="AlphaFoldDB" id="A0AAV1MCL6"/>
<dbReference type="GO" id="GO:0003677">
    <property type="term" value="F:DNA binding"/>
    <property type="evidence" value="ECO:0007669"/>
    <property type="project" value="TreeGrafter"/>
</dbReference>
<dbReference type="Gene3D" id="3.30.420.10">
    <property type="entry name" value="Ribonuclease H-like superfamily/Ribonuclease H"/>
    <property type="match status" value="1"/>
</dbReference>
<feature type="domain" description="DDE-1" evidence="1">
    <location>
        <begin position="45"/>
        <end position="229"/>
    </location>
</feature>
<protein>
    <recommendedName>
        <fullName evidence="1">DDE-1 domain-containing protein</fullName>
    </recommendedName>
</protein>
<accession>A0AAV1MCL6</accession>
<dbReference type="Pfam" id="PF03184">
    <property type="entry name" value="DDE_1"/>
    <property type="match status" value="1"/>
</dbReference>
<dbReference type="InterPro" id="IPR004875">
    <property type="entry name" value="DDE_SF_endonuclease_dom"/>
</dbReference>
<name>A0AAV1MCL6_9NEOP</name>
<dbReference type="InterPro" id="IPR036397">
    <property type="entry name" value="RNaseH_sf"/>
</dbReference>
<dbReference type="Proteomes" id="UP001314205">
    <property type="component" value="Unassembled WGS sequence"/>
</dbReference>
<comment type="caution">
    <text evidence="2">The sequence shown here is derived from an EMBL/GenBank/DDBJ whole genome shotgun (WGS) entry which is preliminary data.</text>
</comment>
<sequence length="236" mass="27343">MLKEENYALENVYNANETGLNWKALPRKTLTSRCELAAPGPKISKDRITDLACANATGIHRLPMLVIGKSKKPRCFKHVNMSAMPIVYTSQKNAWMDSTIFMKWFTETFIPSVKTHQLKNGKREKTLLLLDNAPTHPSLDILNEKDEFIKIMFFPPNVTSLLQPMDQGVIESFKRYYRKELLRKLLLEKEEEGEESLIRNHKKIDLKDASYMIRAAWDSVKKQNLRKAWNKVLCMG</sequence>
<dbReference type="GO" id="GO:0005634">
    <property type="term" value="C:nucleus"/>
    <property type="evidence" value="ECO:0007669"/>
    <property type="project" value="TreeGrafter"/>
</dbReference>
<keyword evidence="3" id="KW-1185">Reference proteome</keyword>
<evidence type="ECO:0000259" key="1">
    <source>
        <dbReference type="Pfam" id="PF03184"/>
    </source>
</evidence>
<evidence type="ECO:0000313" key="3">
    <source>
        <dbReference type="Proteomes" id="UP001314205"/>
    </source>
</evidence>
<dbReference type="PANTHER" id="PTHR19303:SF16">
    <property type="entry name" value="JERKY PROTEIN HOMOLOG-LIKE"/>
    <property type="match status" value="1"/>
</dbReference>
<dbReference type="EMBL" id="CAVLGL010000159">
    <property type="protein sequence ID" value="CAK1604307.1"/>
    <property type="molecule type" value="Genomic_DNA"/>
</dbReference>
<dbReference type="PANTHER" id="PTHR19303">
    <property type="entry name" value="TRANSPOSON"/>
    <property type="match status" value="1"/>
</dbReference>